<name>A0A507B909_9PEZI</name>
<dbReference type="RefSeq" id="XP_030994979.1">
    <property type="nucleotide sequence ID" value="XM_031140852.1"/>
</dbReference>
<feature type="compositionally biased region" description="Basic residues" evidence="1">
    <location>
        <begin position="440"/>
        <end position="456"/>
    </location>
</feature>
<keyword evidence="3" id="KW-1185">Reference proteome</keyword>
<organism evidence="2 3">
    <name type="scientific">Thyridium curvatum</name>
    <dbReference type="NCBI Taxonomy" id="1093900"/>
    <lineage>
        <taxon>Eukaryota</taxon>
        <taxon>Fungi</taxon>
        <taxon>Dikarya</taxon>
        <taxon>Ascomycota</taxon>
        <taxon>Pezizomycotina</taxon>
        <taxon>Sordariomycetes</taxon>
        <taxon>Sordariomycetidae</taxon>
        <taxon>Thyridiales</taxon>
        <taxon>Thyridiaceae</taxon>
        <taxon>Thyridium</taxon>
    </lineage>
</organism>
<feature type="compositionally biased region" description="Basic and acidic residues" evidence="1">
    <location>
        <begin position="605"/>
        <end position="623"/>
    </location>
</feature>
<feature type="region of interest" description="Disordered" evidence="1">
    <location>
        <begin position="345"/>
        <end position="503"/>
    </location>
</feature>
<proteinExistence type="predicted"/>
<feature type="compositionally biased region" description="Polar residues" evidence="1">
    <location>
        <begin position="642"/>
        <end position="651"/>
    </location>
</feature>
<feature type="compositionally biased region" description="Basic and acidic residues" evidence="1">
    <location>
        <begin position="82"/>
        <end position="97"/>
    </location>
</feature>
<comment type="caution">
    <text evidence="2">The sequence shown here is derived from an EMBL/GenBank/DDBJ whole genome shotgun (WGS) entry which is preliminary data.</text>
</comment>
<evidence type="ECO:0000313" key="3">
    <source>
        <dbReference type="Proteomes" id="UP000319257"/>
    </source>
</evidence>
<feature type="compositionally biased region" description="Basic and acidic residues" evidence="1">
    <location>
        <begin position="556"/>
        <end position="568"/>
    </location>
</feature>
<feature type="region of interest" description="Disordered" evidence="1">
    <location>
        <begin position="66"/>
        <end position="125"/>
    </location>
</feature>
<sequence>MSSTVTYSRRKNSRSAMGEAIPFTLAGDLGGTKIVAKMPSRYQRGQRGFAGVPSLSHNDKQASLLATTENDVSPSISTSGRRLSDLELPHPEPDKQSLRRPSLPRSHTTCNDMRVDKTRSASSRGTHLESLAKLEGNAKGALSSSATLASDINMKVEAMLAATASLKPEKQYQAEQNNSSGPSMLSRLKSTKFFSKVSHKVSQTVHDKWNGNKLKEVDDLPPLPVTPCALRSVKLSPVSALALRLNEGDNLNKYKVKKLTGGKTTEGAILRKPLPSQASSTILQDSSRGPFHQPAAGSSAQTSCDTRSTHSATDLATYTPHTPSPDPFESENIMEGQHNYLLECEPVGSSTPRKRKSAHDLEGLVSPAASQTTSDIQTDEEDASDNTVLHRMVEGNSRDSQVELEDEDSDAETSSSDEDVGLYPALPTPSNDSDPSGSLLRKKHPSPTRRQLRSLQRRVESPGFASRRPRQVYLTPTPELSASRARRSPYELGSPVKKDQNSSRLLLKPKPMHAAAQLAAHLLEDDVRTKRHPSPSRDELDELSFELHRMMREARRIPGPSHEPKQTTDNHCPSAESGGESGIAGENRGRTGSCTMGADFGGVFDSKETDRDKLLGQDVRDELTETGPAASKRLPGRRKKTLSQVAVCSSESDYEDMMAEDELQGAAADP</sequence>
<dbReference type="OrthoDB" id="4207421at2759"/>
<feature type="region of interest" description="Disordered" evidence="1">
    <location>
        <begin position="1"/>
        <end position="20"/>
    </location>
</feature>
<dbReference type="Proteomes" id="UP000319257">
    <property type="component" value="Unassembled WGS sequence"/>
</dbReference>
<feature type="compositionally biased region" description="Polar residues" evidence="1">
    <location>
        <begin position="66"/>
        <end position="81"/>
    </location>
</feature>
<feature type="compositionally biased region" description="Acidic residues" evidence="1">
    <location>
        <begin position="402"/>
        <end position="420"/>
    </location>
</feature>
<dbReference type="InParanoid" id="A0A507B909"/>
<feature type="compositionally biased region" description="Acidic residues" evidence="1">
    <location>
        <begin position="652"/>
        <end position="663"/>
    </location>
</feature>
<feature type="compositionally biased region" description="Basic and acidic residues" evidence="1">
    <location>
        <begin position="391"/>
        <end position="401"/>
    </location>
</feature>
<feature type="region of interest" description="Disordered" evidence="1">
    <location>
        <begin position="556"/>
        <end position="670"/>
    </location>
</feature>
<reference evidence="2 3" key="1">
    <citation type="submission" date="2019-06" db="EMBL/GenBank/DDBJ databases">
        <title>Draft genome sequence of the filamentous fungus Phialemoniopsis curvata isolated from diesel fuel.</title>
        <authorList>
            <person name="Varaljay V.A."/>
            <person name="Lyon W.J."/>
            <person name="Crouch A.L."/>
            <person name="Drake C.E."/>
            <person name="Hollomon J.M."/>
            <person name="Nadeau L.J."/>
            <person name="Nunn H.S."/>
            <person name="Stevenson B.S."/>
            <person name="Bojanowski C.L."/>
            <person name="Crookes-Goodson W.J."/>
        </authorList>
    </citation>
    <scope>NUCLEOTIDE SEQUENCE [LARGE SCALE GENOMIC DNA]</scope>
    <source>
        <strain evidence="2 3">D216</strain>
    </source>
</reference>
<feature type="compositionally biased region" description="Polar residues" evidence="1">
    <location>
        <begin position="276"/>
        <end position="287"/>
    </location>
</feature>
<evidence type="ECO:0000313" key="2">
    <source>
        <dbReference type="EMBL" id="TPX13268.1"/>
    </source>
</evidence>
<gene>
    <name evidence="2" type="ORF">E0L32_006241</name>
</gene>
<feature type="compositionally biased region" description="Low complexity" evidence="1">
    <location>
        <begin position="574"/>
        <end position="586"/>
    </location>
</feature>
<evidence type="ECO:0000256" key="1">
    <source>
        <dbReference type="SAM" id="MobiDB-lite"/>
    </source>
</evidence>
<dbReference type="AlphaFoldDB" id="A0A507B909"/>
<feature type="compositionally biased region" description="Polar residues" evidence="1">
    <location>
        <begin position="296"/>
        <end position="321"/>
    </location>
</feature>
<feature type="region of interest" description="Disordered" evidence="1">
    <location>
        <begin position="267"/>
        <end position="332"/>
    </location>
</feature>
<accession>A0A507B909</accession>
<protein>
    <submittedName>
        <fullName evidence="2">Uncharacterized protein</fullName>
    </submittedName>
</protein>
<dbReference type="EMBL" id="SKBQ01000035">
    <property type="protein sequence ID" value="TPX13268.1"/>
    <property type="molecule type" value="Genomic_DNA"/>
</dbReference>
<dbReference type="GeneID" id="41973688"/>